<dbReference type="PANTHER" id="PTHR35617">
    <property type="entry name" value="PHAGE_INTEGRASE DOMAIN-CONTAINING PROTEIN"/>
    <property type="match status" value="1"/>
</dbReference>
<sequence length="192" mass="21775">LKGVARKTLLSYQRCWSKFSCWYNTRASGYSGITVNDICEFLLFLFNSKTPTGGVYSGDALNTFRSAISFFLKLEIPNLGYDPNVTRIFSYFYRSRPSFPRYTVTWDVGRVLRFLAGWHPPASITMKKLTLKTVALVALTSSDRAQTLQALRVDRVSSTPQGLEFVVFDVLKTPRRVGLQGWCAVFRGMPRS</sequence>
<organism evidence="2 3">
    <name type="scientific">Meganyctiphanes norvegica</name>
    <name type="common">Northern krill</name>
    <name type="synonym">Thysanopoda norvegica</name>
    <dbReference type="NCBI Taxonomy" id="48144"/>
    <lineage>
        <taxon>Eukaryota</taxon>
        <taxon>Metazoa</taxon>
        <taxon>Ecdysozoa</taxon>
        <taxon>Arthropoda</taxon>
        <taxon>Crustacea</taxon>
        <taxon>Multicrustacea</taxon>
        <taxon>Malacostraca</taxon>
        <taxon>Eumalacostraca</taxon>
        <taxon>Eucarida</taxon>
        <taxon>Euphausiacea</taxon>
        <taxon>Euphausiidae</taxon>
        <taxon>Meganyctiphanes</taxon>
    </lineage>
</organism>
<dbReference type="Proteomes" id="UP001497623">
    <property type="component" value="Unassembled WGS sequence"/>
</dbReference>
<evidence type="ECO:0000313" key="3">
    <source>
        <dbReference type="Proteomes" id="UP001497623"/>
    </source>
</evidence>
<proteinExistence type="predicted"/>
<evidence type="ECO:0000313" key="2">
    <source>
        <dbReference type="EMBL" id="CAL4248832.1"/>
    </source>
</evidence>
<feature type="non-terminal residue" evidence="2">
    <location>
        <position position="1"/>
    </location>
</feature>
<keyword evidence="1" id="KW-0238">DNA-binding</keyword>
<name>A0AAV2SWC2_MEGNR</name>
<dbReference type="GO" id="GO:0003677">
    <property type="term" value="F:DNA binding"/>
    <property type="evidence" value="ECO:0007669"/>
    <property type="project" value="UniProtKB-KW"/>
</dbReference>
<dbReference type="PANTHER" id="PTHR35617:SF3">
    <property type="entry name" value="CORE-BINDING (CB) DOMAIN-CONTAINING PROTEIN"/>
    <property type="match status" value="1"/>
</dbReference>
<gene>
    <name evidence="2" type="ORF">MNOR_LOCUS41483</name>
</gene>
<dbReference type="Gene3D" id="1.10.150.130">
    <property type="match status" value="1"/>
</dbReference>
<dbReference type="InterPro" id="IPR010998">
    <property type="entry name" value="Integrase_recombinase_N"/>
</dbReference>
<dbReference type="AlphaFoldDB" id="A0AAV2SWC2"/>
<accession>A0AAV2SWC2</accession>
<keyword evidence="3" id="KW-1185">Reference proteome</keyword>
<evidence type="ECO:0008006" key="4">
    <source>
        <dbReference type="Google" id="ProtNLM"/>
    </source>
</evidence>
<comment type="caution">
    <text evidence="2">The sequence shown here is derived from an EMBL/GenBank/DDBJ whole genome shotgun (WGS) entry which is preliminary data.</text>
</comment>
<evidence type="ECO:0000256" key="1">
    <source>
        <dbReference type="ARBA" id="ARBA00023125"/>
    </source>
</evidence>
<reference evidence="2 3" key="1">
    <citation type="submission" date="2024-05" db="EMBL/GenBank/DDBJ databases">
        <authorList>
            <person name="Wallberg A."/>
        </authorList>
    </citation>
    <scope>NUCLEOTIDE SEQUENCE [LARGE SCALE GENOMIC DNA]</scope>
</reference>
<dbReference type="EMBL" id="CAXKWB010154735">
    <property type="protein sequence ID" value="CAL4248832.1"/>
    <property type="molecule type" value="Genomic_DNA"/>
</dbReference>
<protein>
    <recommendedName>
        <fullName evidence="4">Core-binding (CB) domain-containing protein</fullName>
    </recommendedName>
</protein>